<evidence type="ECO:0000256" key="6">
    <source>
        <dbReference type="ARBA" id="ARBA00018569"/>
    </source>
</evidence>
<sequence>MKKILVTGGAGYIGSHTVKELIKENFDVVVVDSLEAGHKEAVDPKAKLEVVSLADKEKVKMIFEKYQPEAVIDFAAYLAVGESMENPKKYFQNNVVNFINLLDVMKEVGCRYLVKSSTAAVYGNPTKKADIPWRESFTKKYKPKKSALLQGVWDGKKVVGEEFLQKFIGHYEHFYQISPELKITAEEISKLRIPLSIYGLSKLLDEIFQRKYDRLYGLRSIALRYFNVCGADPEGLIGEDKPTPTTLMILAIYQILGKIPELKIFGRDYPTPDGTGIRDYIHPSDLAIGHISALEFLYSKDISETFNLGTGKGSSVLEVITAVEKASGKKVKILDCPRRSGDATISVADPGKANKILNWQAKYNLNDMAATAWKWHSENPKGFSK</sequence>
<proteinExistence type="inferred from homology"/>
<comment type="subunit">
    <text evidence="10">Homodimer.</text>
</comment>
<evidence type="ECO:0000256" key="7">
    <source>
        <dbReference type="ARBA" id="ARBA00023027"/>
    </source>
</evidence>
<evidence type="ECO:0000256" key="1">
    <source>
        <dbReference type="ARBA" id="ARBA00000083"/>
    </source>
</evidence>
<dbReference type="PANTHER" id="PTHR43725">
    <property type="entry name" value="UDP-GLUCOSE 4-EPIMERASE"/>
    <property type="match status" value="1"/>
</dbReference>
<dbReference type="EMBL" id="MNUJ01000022">
    <property type="protein sequence ID" value="OIN89876.1"/>
    <property type="molecule type" value="Genomic_DNA"/>
</dbReference>
<keyword evidence="7 10" id="KW-0520">NAD</keyword>
<dbReference type="InterPro" id="IPR016040">
    <property type="entry name" value="NAD(P)-bd_dom"/>
</dbReference>
<dbReference type="GO" id="GO:0006012">
    <property type="term" value="P:galactose metabolic process"/>
    <property type="evidence" value="ECO:0007669"/>
    <property type="project" value="UniProtKB-UniPathway"/>
</dbReference>
<dbReference type="Pfam" id="PF16363">
    <property type="entry name" value="GDP_Man_Dehyd"/>
    <property type="match status" value="1"/>
</dbReference>
<dbReference type="Pfam" id="PF01370">
    <property type="entry name" value="Epimerase"/>
    <property type="match status" value="1"/>
</dbReference>
<evidence type="ECO:0000256" key="8">
    <source>
        <dbReference type="ARBA" id="ARBA00023235"/>
    </source>
</evidence>
<evidence type="ECO:0000259" key="12">
    <source>
        <dbReference type="Pfam" id="PF16363"/>
    </source>
</evidence>
<dbReference type="EC" id="5.1.3.2" evidence="5 10"/>
<gene>
    <name evidence="13" type="ORF">AUJ40_01100</name>
</gene>
<comment type="similarity">
    <text evidence="4 10">Belongs to the NAD(P)-dependent epimerase/dehydratase family.</text>
</comment>
<keyword evidence="8 10" id="KW-0413">Isomerase</keyword>
<accession>A0A1J4RU85</accession>
<feature type="domain" description="NAD(P)-binding" evidence="12">
    <location>
        <begin position="193"/>
        <end position="369"/>
    </location>
</feature>
<comment type="caution">
    <text evidence="13">The sequence shown here is derived from an EMBL/GenBank/DDBJ whole genome shotgun (WGS) entry which is preliminary data.</text>
</comment>
<protein>
    <recommendedName>
        <fullName evidence="6 10">UDP-glucose 4-epimerase</fullName>
        <ecNumber evidence="5 10">5.1.3.2</ecNumber>
    </recommendedName>
</protein>
<evidence type="ECO:0000256" key="4">
    <source>
        <dbReference type="ARBA" id="ARBA00007637"/>
    </source>
</evidence>
<comment type="catalytic activity">
    <reaction evidence="1 10">
        <text>UDP-alpha-D-glucose = UDP-alpha-D-galactose</text>
        <dbReference type="Rhea" id="RHEA:22168"/>
        <dbReference type="ChEBI" id="CHEBI:58885"/>
        <dbReference type="ChEBI" id="CHEBI:66914"/>
        <dbReference type="EC" id="5.1.3.2"/>
    </reaction>
</comment>
<dbReference type="Proteomes" id="UP000182753">
    <property type="component" value="Unassembled WGS sequence"/>
</dbReference>
<dbReference type="InterPro" id="IPR036291">
    <property type="entry name" value="NAD(P)-bd_dom_sf"/>
</dbReference>
<comment type="pathway">
    <text evidence="3 10">Carbohydrate metabolism; galactose metabolism.</text>
</comment>
<dbReference type="CDD" id="cd05247">
    <property type="entry name" value="UDP_G4E_1_SDR_e"/>
    <property type="match status" value="1"/>
</dbReference>
<evidence type="ECO:0000313" key="14">
    <source>
        <dbReference type="Proteomes" id="UP000182753"/>
    </source>
</evidence>
<feature type="domain" description="NAD-dependent epimerase/dehydratase" evidence="11">
    <location>
        <begin position="4"/>
        <end position="141"/>
    </location>
</feature>
<dbReference type="InterPro" id="IPR005886">
    <property type="entry name" value="UDP_G4E"/>
</dbReference>
<evidence type="ECO:0000256" key="5">
    <source>
        <dbReference type="ARBA" id="ARBA00013189"/>
    </source>
</evidence>
<dbReference type="GO" id="GO:0003978">
    <property type="term" value="F:UDP-glucose 4-epimerase activity"/>
    <property type="evidence" value="ECO:0007669"/>
    <property type="project" value="UniProtKB-UniRule"/>
</dbReference>
<dbReference type="UniPathway" id="UPA00214"/>
<dbReference type="AlphaFoldDB" id="A0A1J4RU85"/>
<dbReference type="PANTHER" id="PTHR43725:SF53">
    <property type="entry name" value="UDP-ARABINOSE 4-EPIMERASE 1"/>
    <property type="match status" value="1"/>
</dbReference>
<dbReference type="Gene3D" id="3.90.25.10">
    <property type="entry name" value="UDP-galactose 4-epimerase, domain 1"/>
    <property type="match status" value="1"/>
</dbReference>
<evidence type="ECO:0000256" key="2">
    <source>
        <dbReference type="ARBA" id="ARBA00001911"/>
    </source>
</evidence>
<reference evidence="13 14" key="1">
    <citation type="journal article" date="2016" name="Environ. Microbiol.">
        <title>Genomic resolution of a cold subsurface aquifer community provides metabolic insights for novel microbes adapted to high CO concentrations.</title>
        <authorList>
            <person name="Probst A.J."/>
            <person name="Castelle C.J."/>
            <person name="Singh A."/>
            <person name="Brown C.T."/>
            <person name="Anantharaman K."/>
            <person name="Sharon I."/>
            <person name="Hug L.A."/>
            <person name="Burstein D."/>
            <person name="Emerson J.B."/>
            <person name="Thomas B.C."/>
            <person name="Banfield J.F."/>
        </authorList>
    </citation>
    <scope>NUCLEOTIDE SEQUENCE [LARGE SCALE GENOMIC DNA]</scope>
    <source>
        <strain evidence="13">CG1_02_42_45</strain>
    </source>
</reference>
<evidence type="ECO:0000256" key="3">
    <source>
        <dbReference type="ARBA" id="ARBA00004947"/>
    </source>
</evidence>
<evidence type="ECO:0000256" key="10">
    <source>
        <dbReference type="RuleBase" id="RU366046"/>
    </source>
</evidence>
<evidence type="ECO:0000256" key="9">
    <source>
        <dbReference type="ARBA" id="ARBA00023277"/>
    </source>
</evidence>
<evidence type="ECO:0000259" key="11">
    <source>
        <dbReference type="Pfam" id="PF01370"/>
    </source>
</evidence>
<name>A0A1J4RU85_9BACT</name>
<dbReference type="SUPFAM" id="SSF51735">
    <property type="entry name" value="NAD(P)-binding Rossmann-fold domains"/>
    <property type="match status" value="1"/>
</dbReference>
<evidence type="ECO:0000313" key="13">
    <source>
        <dbReference type="EMBL" id="OIN89876.1"/>
    </source>
</evidence>
<keyword evidence="9 10" id="KW-0119">Carbohydrate metabolism</keyword>
<organism evidence="13 14">
    <name type="scientific">Candidatus Berkelbacteria bacterium CG1_02_42_45</name>
    <dbReference type="NCBI Taxonomy" id="1805036"/>
    <lineage>
        <taxon>Bacteria</taxon>
        <taxon>Candidatus Berkelbacteria</taxon>
    </lineage>
</organism>
<dbReference type="Gene3D" id="3.40.50.720">
    <property type="entry name" value="NAD(P)-binding Rossmann-like Domain"/>
    <property type="match status" value="2"/>
</dbReference>
<comment type="cofactor">
    <cofactor evidence="2 10">
        <name>NAD(+)</name>
        <dbReference type="ChEBI" id="CHEBI:57540"/>
    </cofactor>
</comment>
<dbReference type="InterPro" id="IPR001509">
    <property type="entry name" value="Epimerase_deHydtase"/>
</dbReference>